<gene>
    <name evidence="2" type="ORF">METZ01_LOCUS294822</name>
</gene>
<proteinExistence type="predicted"/>
<evidence type="ECO:0000313" key="2">
    <source>
        <dbReference type="EMBL" id="SVC41968.1"/>
    </source>
</evidence>
<dbReference type="Gene3D" id="3.40.50.1820">
    <property type="entry name" value="alpha/beta hydrolase"/>
    <property type="match status" value="1"/>
</dbReference>
<feature type="non-terminal residue" evidence="2">
    <location>
        <position position="143"/>
    </location>
</feature>
<dbReference type="AlphaFoldDB" id="A0A382LZT1"/>
<dbReference type="InterPro" id="IPR023302">
    <property type="entry name" value="Pept_S9A_N"/>
</dbReference>
<sequence>MAGVTLAEDATRRPPILDDPFLWLEEVEGKRALEWVKQRNGETLAELQADKRYEPFLAQAEALLNATDRIPYGSIRGRHIYNFWRDAEHIRGILRRTTLVSYRTAEPEWETVLDVDALARAEDENWVYKSIAWLAPGYERCLV</sequence>
<reference evidence="2" key="1">
    <citation type="submission" date="2018-05" db="EMBL/GenBank/DDBJ databases">
        <authorList>
            <person name="Lanie J.A."/>
            <person name="Ng W.-L."/>
            <person name="Kazmierczak K.M."/>
            <person name="Andrzejewski T.M."/>
            <person name="Davidsen T.M."/>
            <person name="Wayne K.J."/>
            <person name="Tettelin H."/>
            <person name="Glass J.I."/>
            <person name="Rusch D."/>
            <person name="Podicherti R."/>
            <person name="Tsui H.-C.T."/>
            <person name="Winkler M.E."/>
        </authorList>
    </citation>
    <scope>NUCLEOTIDE SEQUENCE</scope>
</reference>
<dbReference type="Pfam" id="PF02897">
    <property type="entry name" value="Peptidase_S9_N"/>
    <property type="match status" value="1"/>
</dbReference>
<dbReference type="SUPFAM" id="SSF50993">
    <property type="entry name" value="Peptidase/esterase 'gauge' domain"/>
    <property type="match status" value="1"/>
</dbReference>
<protein>
    <recommendedName>
        <fullName evidence="1">Peptidase S9A N-terminal domain-containing protein</fullName>
    </recommendedName>
</protein>
<dbReference type="GO" id="GO:0004252">
    <property type="term" value="F:serine-type endopeptidase activity"/>
    <property type="evidence" value="ECO:0007669"/>
    <property type="project" value="InterPro"/>
</dbReference>
<feature type="domain" description="Peptidase S9A N-terminal" evidence="1">
    <location>
        <begin position="18"/>
        <end position="123"/>
    </location>
</feature>
<evidence type="ECO:0000259" key="1">
    <source>
        <dbReference type="Pfam" id="PF02897"/>
    </source>
</evidence>
<dbReference type="Gene3D" id="2.130.10.120">
    <property type="entry name" value="Prolyl oligopeptidase, N-terminal domain"/>
    <property type="match status" value="1"/>
</dbReference>
<name>A0A382LZT1_9ZZZZ</name>
<accession>A0A382LZT1</accession>
<dbReference type="InterPro" id="IPR029058">
    <property type="entry name" value="AB_hydrolase_fold"/>
</dbReference>
<organism evidence="2">
    <name type="scientific">marine metagenome</name>
    <dbReference type="NCBI Taxonomy" id="408172"/>
    <lineage>
        <taxon>unclassified sequences</taxon>
        <taxon>metagenomes</taxon>
        <taxon>ecological metagenomes</taxon>
    </lineage>
</organism>
<dbReference type="EMBL" id="UINC01090221">
    <property type="protein sequence ID" value="SVC41968.1"/>
    <property type="molecule type" value="Genomic_DNA"/>
</dbReference>